<sequence length="66" mass="7892">MIEPKEKGFQEEDKELIEVTEMLRRQLVELACEKGFSHREVIELSQRLDKYIVQLQSRMNVKKSIN</sequence>
<dbReference type="EMBL" id="APBN01000004">
    <property type="protein sequence ID" value="EMT52524.1"/>
    <property type="molecule type" value="Genomic_DNA"/>
</dbReference>
<dbReference type="InterPro" id="IPR036638">
    <property type="entry name" value="HLH_DNA-bd_sf"/>
</dbReference>
<dbReference type="Pfam" id="PF09388">
    <property type="entry name" value="SpoOE-like"/>
    <property type="match status" value="1"/>
</dbReference>
<evidence type="ECO:0000313" key="2">
    <source>
        <dbReference type="Proteomes" id="UP000012081"/>
    </source>
</evidence>
<dbReference type="PATRIC" id="fig|1300222.3.peg.2665"/>
<gene>
    <name evidence="1" type="ORF">I532_12744</name>
</gene>
<dbReference type="Proteomes" id="UP000012081">
    <property type="component" value="Unassembled WGS sequence"/>
</dbReference>
<comment type="caution">
    <text evidence="1">The sequence shown here is derived from an EMBL/GenBank/DDBJ whole genome shotgun (WGS) entry which is preliminary data.</text>
</comment>
<evidence type="ECO:0008006" key="3">
    <source>
        <dbReference type="Google" id="ProtNLM"/>
    </source>
</evidence>
<proteinExistence type="predicted"/>
<evidence type="ECO:0000313" key="1">
    <source>
        <dbReference type="EMBL" id="EMT52524.1"/>
    </source>
</evidence>
<accession>M8D8C6</accession>
<dbReference type="InterPro" id="IPR018540">
    <property type="entry name" value="Spo0E-like"/>
</dbReference>
<protein>
    <recommendedName>
        <fullName evidence="3">Aspartyl-phosphate phosphatase Spo0E family protein</fullName>
    </recommendedName>
</protein>
<dbReference type="SUPFAM" id="SSF140500">
    <property type="entry name" value="BAS1536-like"/>
    <property type="match status" value="1"/>
</dbReference>
<organism evidence="1 2">
    <name type="scientific">Brevibacillus borstelensis AK1</name>
    <dbReference type="NCBI Taxonomy" id="1300222"/>
    <lineage>
        <taxon>Bacteria</taxon>
        <taxon>Bacillati</taxon>
        <taxon>Bacillota</taxon>
        <taxon>Bacilli</taxon>
        <taxon>Bacillales</taxon>
        <taxon>Paenibacillaceae</taxon>
        <taxon>Brevibacillus</taxon>
    </lineage>
</organism>
<dbReference type="AlphaFoldDB" id="M8D8C6"/>
<reference evidence="1 2" key="1">
    <citation type="submission" date="2013-03" db="EMBL/GenBank/DDBJ databases">
        <title>Assembly of a new bacterial strain Brevibacillus borstelensis AK1.</title>
        <authorList>
            <person name="Rajan I."/>
            <person name="PoliReddy D."/>
            <person name="Sugumar T."/>
            <person name="Rathinam K."/>
            <person name="Alqarawi S."/>
            <person name="Khalil A.B."/>
            <person name="Sivakumar N."/>
        </authorList>
    </citation>
    <scope>NUCLEOTIDE SEQUENCE [LARGE SCALE GENOMIC DNA]</scope>
    <source>
        <strain evidence="1 2">AK1</strain>
    </source>
</reference>
<keyword evidence="2" id="KW-1185">Reference proteome</keyword>
<dbReference type="Gene3D" id="4.10.280.10">
    <property type="entry name" value="Helix-loop-helix DNA-binding domain"/>
    <property type="match status" value="1"/>
</dbReference>
<dbReference type="GO" id="GO:0046983">
    <property type="term" value="F:protein dimerization activity"/>
    <property type="evidence" value="ECO:0007669"/>
    <property type="project" value="InterPro"/>
</dbReference>
<dbReference type="GO" id="GO:0043937">
    <property type="term" value="P:regulation of sporulation"/>
    <property type="evidence" value="ECO:0007669"/>
    <property type="project" value="InterPro"/>
</dbReference>
<dbReference type="InterPro" id="IPR037208">
    <property type="entry name" value="Spo0E-like_sf"/>
</dbReference>
<name>M8D8C6_9BACL</name>